<name>A0A916ZIT5_9BACL</name>
<proteinExistence type="predicted"/>
<organism evidence="1 2">
    <name type="scientific">Paenibacillus nasutitermitis</name>
    <dbReference type="NCBI Taxonomy" id="1652958"/>
    <lineage>
        <taxon>Bacteria</taxon>
        <taxon>Bacillati</taxon>
        <taxon>Bacillota</taxon>
        <taxon>Bacilli</taxon>
        <taxon>Bacillales</taxon>
        <taxon>Paenibacillaceae</taxon>
        <taxon>Paenibacillus</taxon>
    </lineage>
</organism>
<reference evidence="1" key="1">
    <citation type="journal article" date="2014" name="Int. J. Syst. Evol. Microbiol.">
        <title>Complete genome sequence of Corynebacterium casei LMG S-19264T (=DSM 44701T), isolated from a smear-ripened cheese.</title>
        <authorList>
            <consortium name="US DOE Joint Genome Institute (JGI-PGF)"/>
            <person name="Walter F."/>
            <person name="Albersmeier A."/>
            <person name="Kalinowski J."/>
            <person name="Ruckert C."/>
        </authorList>
    </citation>
    <scope>NUCLEOTIDE SEQUENCE</scope>
    <source>
        <strain evidence="1">CGMCC 1.15178</strain>
    </source>
</reference>
<comment type="caution">
    <text evidence="1">The sequence shown here is derived from an EMBL/GenBank/DDBJ whole genome shotgun (WGS) entry which is preliminary data.</text>
</comment>
<keyword evidence="2" id="KW-1185">Reference proteome</keyword>
<dbReference type="RefSeq" id="WP_189000254.1">
    <property type="nucleotide sequence ID" value="NZ_BMHP01000014.1"/>
</dbReference>
<protein>
    <submittedName>
        <fullName evidence="1">Uncharacterized protein</fullName>
    </submittedName>
</protein>
<evidence type="ECO:0000313" key="1">
    <source>
        <dbReference type="EMBL" id="GGE00290.1"/>
    </source>
</evidence>
<dbReference type="AlphaFoldDB" id="A0A916ZIT5"/>
<accession>A0A916ZIT5</accession>
<evidence type="ECO:0000313" key="2">
    <source>
        <dbReference type="Proteomes" id="UP000612456"/>
    </source>
</evidence>
<dbReference type="EMBL" id="BMHP01000014">
    <property type="protein sequence ID" value="GGE00290.1"/>
    <property type="molecule type" value="Genomic_DNA"/>
</dbReference>
<gene>
    <name evidence="1" type="ORF">GCM10010911_69020</name>
</gene>
<dbReference type="Proteomes" id="UP000612456">
    <property type="component" value="Unassembled WGS sequence"/>
</dbReference>
<reference evidence="1" key="2">
    <citation type="submission" date="2020-09" db="EMBL/GenBank/DDBJ databases">
        <authorList>
            <person name="Sun Q."/>
            <person name="Zhou Y."/>
        </authorList>
    </citation>
    <scope>NUCLEOTIDE SEQUENCE</scope>
    <source>
        <strain evidence="1">CGMCC 1.15178</strain>
    </source>
</reference>
<sequence length="170" mass="19800">MKRFKCCDNDEEFGKVSLFILERKRDLHLSFMTLDIVSMLYTYLTQGHLFIVTDDDNEILGASAYYHGTPERDFMDKDVAFIDLAIMDKPRRGTRLFVSSLMSLVDTIIEKHPEVKELRFAALGENTYLCRLYAKFAAFSYMRDGNIGQEMVFSEGIFQIRDTLKKYDIV</sequence>